<dbReference type="InterPro" id="IPR007115">
    <property type="entry name" value="6-PTP_synth/QueD"/>
</dbReference>
<evidence type="ECO:0000256" key="6">
    <source>
        <dbReference type="ARBA" id="ARBA00023007"/>
    </source>
</evidence>
<dbReference type="EMBL" id="CVRI01000038">
    <property type="protein sequence ID" value="CRK94134.1"/>
    <property type="molecule type" value="Genomic_DNA"/>
</dbReference>
<feature type="binding site" evidence="9">
    <location>
        <position position="44"/>
    </location>
    <ligand>
        <name>Zn(2+)</name>
        <dbReference type="ChEBI" id="CHEBI:29105"/>
    </ligand>
</feature>
<feature type="binding site" evidence="9">
    <location>
        <position position="46"/>
    </location>
    <ligand>
        <name>Zn(2+)</name>
        <dbReference type="ChEBI" id="CHEBI:29105"/>
    </ligand>
</feature>
<proteinExistence type="inferred from homology"/>
<feature type="binding site" evidence="9">
    <location>
        <position position="19"/>
    </location>
    <ligand>
        <name>Zn(2+)</name>
        <dbReference type="ChEBI" id="CHEBI:29105"/>
    </ligand>
</feature>
<evidence type="ECO:0000256" key="9">
    <source>
        <dbReference type="PIRSR" id="PIRSR006113-2"/>
    </source>
</evidence>
<keyword evidence="5 9" id="KW-0862">Zinc</keyword>
<evidence type="ECO:0000256" key="5">
    <source>
        <dbReference type="ARBA" id="ARBA00022833"/>
    </source>
</evidence>
<evidence type="ECO:0000313" key="11">
    <source>
        <dbReference type="Proteomes" id="UP000183832"/>
    </source>
</evidence>
<dbReference type="STRING" id="568069.A0A1J1I5E0"/>
<evidence type="ECO:0000256" key="8">
    <source>
        <dbReference type="PIRSR" id="PIRSR006113-1"/>
    </source>
</evidence>
<dbReference type="CDD" id="cd00470">
    <property type="entry name" value="PTPS"/>
    <property type="match status" value="1"/>
</dbReference>
<evidence type="ECO:0000313" key="10">
    <source>
        <dbReference type="EMBL" id="CRK94134.1"/>
    </source>
</evidence>
<dbReference type="GO" id="GO:0003874">
    <property type="term" value="F:6-pyruvoyltetrahydropterin synthase activity"/>
    <property type="evidence" value="ECO:0007669"/>
    <property type="project" value="UniProtKB-EC"/>
</dbReference>
<dbReference type="EC" id="4.2.3.12" evidence="3"/>
<sequence>MTTTPIVTITRKESFSSAHRLHSKSLSDEENRNIFGKCNSLNGHGHNYTAEVSVRGPIDRENGMVMNLTELKQLMNDCIMTTMDHKNIDMDVPYFKTIPSTAENIAVFIWDSLSARLPKPELLFEVKLWETDKNYVTYRGKKTEVRSDRRSGKNICGSMSSDSE</sequence>
<dbReference type="GO" id="GO:0046872">
    <property type="term" value="F:metal ion binding"/>
    <property type="evidence" value="ECO:0007669"/>
    <property type="project" value="UniProtKB-KW"/>
</dbReference>
<dbReference type="OrthoDB" id="14045at2759"/>
<dbReference type="Proteomes" id="UP000183832">
    <property type="component" value="Unassembled WGS sequence"/>
</dbReference>
<keyword evidence="6" id="KW-0783">Tetrahydrobiopterin biosynthesis</keyword>
<dbReference type="Gene3D" id="3.30.479.10">
    <property type="entry name" value="6-pyruvoyl tetrahydropterin synthase/QueD"/>
    <property type="match status" value="1"/>
</dbReference>
<reference evidence="10 11" key="1">
    <citation type="submission" date="2015-04" db="EMBL/GenBank/DDBJ databases">
        <authorList>
            <person name="Syromyatnikov M.Y."/>
            <person name="Popov V.N."/>
        </authorList>
    </citation>
    <scope>NUCLEOTIDE SEQUENCE [LARGE SCALE GENOMIC DNA]</scope>
</reference>
<protein>
    <recommendedName>
        <fullName evidence="3">6-pyruvoyltetrahydropterin synthase</fullName>
        <ecNumber evidence="3">4.2.3.12</ecNumber>
    </recommendedName>
</protein>
<evidence type="ECO:0000256" key="1">
    <source>
        <dbReference type="ARBA" id="ARBA00005126"/>
    </source>
</evidence>
<dbReference type="PANTHER" id="PTHR12589">
    <property type="entry name" value="PYRUVOYL TETRAHYDROBIOPTERIN SYNTHASE"/>
    <property type="match status" value="1"/>
</dbReference>
<dbReference type="UniPathway" id="UPA00849">
    <property type="reaction ID" value="UER00819"/>
</dbReference>
<dbReference type="GO" id="GO:0006729">
    <property type="term" value="P:tetrahydrobiopterin biosynthetic process"/>
    <property type="evidence" value="ECO:0007669"/>
    <property type="project" value="UniProtKB-UniPathway"/>
</dbReference>
<accession>A0A1J1I5E0</accession>
<comment type="pathway">
    <text evidence="1">Cofactor biosynthesis; tetrahydrobiopterin biosynthesis; tetrahydrobiopterin from 7,8-dihydroneopterin triphosphate: step 1/3.</text>
</comment>
<dbReference type="Pfam" id="PF01242">
    <property type="entry name" value="PTPS"/>
    <property type="match status" value="1"/>
</dbReference>
<name>A0A1J1I5E0_9DIPT</name>
<dbReference type="SUPFAM" id="SSF55620">
    <property type="entry name" value="Tetrahydrobiopterin biosynthesis enzymes-like"/>
    <property type="match status" value="1"/>
</dbReference>
<feature type="active site" description="Charge relay system" evidence="8">
    <location>
        <position position="85"/>
    </location>
</feature>
<evidence type="ECO:0000256" key="2">
    <source>
        <dbReference type="ARBA" id="ARBA00009164"/>
    </source>
</evidence>
<keyword evidence="11" id="KW-1185">Reference proteome</keyword>
<gene>
    <name evidence="10" type="ORF">CLUMA_CG007654</name>
</gene>
<feature type="active site" description="Proton acceptor" evidence="8">
    <location>
        <position position="38"/>
    </location>
</feature>
<dbReference type="AlphaFoldDB" id="A0A1J1I5E0"/>
<comment type="cofactor">
    <cofactor evidence="9">
        <name>Zn(2+)</name>
        <dbReference type="ChEBI" id="CHEBI:29105"/>
    </cofactor>
    <text evidence="9">Binds 1 zinc ion per subunit.</text>
</comment>
<evidence type="ECO:0000256" key="3">
    <source>
        <dbReference type="ARBA" id="ARBA00013100"/>
    </source>
</evidence>
<evidence type="ECO:0000256" key="7">
    <source>
        <dbReference type="ARBA" id="ARBA00023239"/>
    </source>
</evidence>
<organism evidence="10 11">
    <name type="scientific">Clunio marinus</name>
    <dbReference type="NCBI Taxonomy" id="568069"/>
    <lineage>
        <taxon>Eukaryota</taxon>
        <taxon>Metazoa</taxon>
        <taxon>Ecdysozoa</taxon>
        <taxon>Arthropoda</taxon>
        <taxon>Hexapoda</taxon>
        <taxon>Insecta</taxon>
        <taxon>Pterygota</taxon>
        <taxon>Neoptera</taxon>
        <taxon>Endopterygota</taxon>
        <taxon>Diptera</taxon>
        <taxon>Nematocera</taxon>
        <taxon>Chironomoidea</taxon>
        <taxon>Chironomidae</taxon>
        <taxon>Clunio</taxon>
    </lineage>
</organism>
<dbReference type="FunFam" id="3.30.479.10:FF:000003">
    <property type="entry name" value="6-pyruvoyl tetrahydrobiopterin synthase"/>
    <property type="match status" value="1"/>
</dbReference>
<keyword evidence="7" id="KW-0456">Lyase</keyword>
<dbReference type="GO" id="GO:0005739">
    <property type="term" value="C:mitochondrion"/>
    <property type="evidence" value="ECO:0007669"/>
    <property type="project" value="TreeGrafter"/>
</dbReference>
<evidence type="ECO:0000256" key="4">
    <source>
        <dbReference type="ARBA" id="ARBA00022723"/>
    </source>
</evidence>
<feature type="active site" description="Charge relay system" evidence="8">
    <location>
        <position position="130"/>
    </location>
</feature>
<dbReference type="PANTHER" id="PTHR12589:SF7">
    <property type="entry name" value="6-PYRUVOYL TETRAHYDROBIOPTERIN SYNTHASE"/>
    <property type="match status" value="1"/>
</dbReference>
<dbReference type="PIRSF" id="PIRSF006113">
    <property type="entry name" value="PTP_synth"/>
    <property type="match status" value="1"/>
</dbReference>
<dbReference type="NCBIfam" id="TIGR00039">
    <property type="entry name" value="6PTHBS"/>
    <property type="match status" value="1"/>
</dbReference>
<comment type="similarity">
    <text evidence="2">Belongs to the PTPS family.</text>
</comment>
<dbReference type="InterPro" id="IPR038418">
    <property type="entry name" value="6-PTP_synth/QueD_sf"/>
</dbReference>
<keyword evidence="4 9" id="KW-0479">Metal-binding</keyword>